<feature type="chain" id="PRO_5009532932" evidence="1">
    <location>
        <begin position="31"/>
        <end position="563"/>
    </location>
</feature>
<name>A0A1F7TYG6_9BACT</name>
<sequence>MMIMITIRQQSFALVLALTTMMAAAPTVFGASVNAFTDLRVASSQSVPTHATSVLRQAGTVQRVGNATIVYEAPIDMATTAVYVYRDGKEARVDGVPVSALRAATILRNQNRIVWAEASGSPARFDIYELDLAQGVRVRRFDDIFLGNASQVIVRVDGATFYFEVQHTQTLRNGFPQVEILRATSSNGATVTVNNMWRNQFEVIEDIQRGRVLTRVVFENGDQELWLHENNVPSRAIPDSYTINGYLLGARIVGNTVEFFRYQKLMLYEIASGRTTMLDDRLLWEKNILDQESRLMAHNGTLFYISYNEKDGRHYIMRRRSGVTSNIGTWDGTAFVQNGTLVSFTHADQFVDGYDTYDMETGLRVLQDGGIQWTDAYGSARVVVDRQGRVVWSQGLARRVIGYAPLGRAYVVDATHVMIPMLGRNGHQYVTVRPQAWLRSEGDVFAKRAGSPSVYLFRNGKRYTVANEDVYYSWEPNFARIIDLSLMNVNAYVDGGFAPYAPGTMIKSPEASTVHMVVDDTHKSPIVNEAAAFRYYGPFWWHDVHVVSKAQLDRYQVVTNMAE</sequence>
<evidence type="ECO:0000313" key="3">
    <source>
        <dbReference type="Proteomes" id="UP000177097"/>
    </source>
</evidence>
<evidence type="ECO:0000256" key="1">
    <source>
        <dbReference type="SAM" id="SignalP"/>
    </source>
</evidence>
<organism evidence="2 3">
    <name type="scientific">Candidatus Uhrbacteria bacterium RIFCSPHIGHO2_02_FULL_53_13</name>
    <dbReference type="NCBI Taxonomy" id="1802389"/>
    <lineage>
        <taxon>Bacteria</taxon>
        <taxon>Candidatus Uhriibacteriota</taxon>
    </lineage>
</organism>
<comment type="caution">
    <text evidence="2">The sequence shown here is derived from an EMBL/GenBank/DDBJ whole genome shotgun (WGS) entry which is preliminary data.</text>
</comment>
<feature type="signal peptide" evidence="1">
    <location>
        <begin position="1"/>
        <end position="30"/>
    </location>
</feature>
<protein>
    <submittedName>
        <fullName evidence="2">Uncharacterized protein</fullName>
    </submittedName>
</protein>
<dbReference type="Proteomes" id="UP000177097">
    <property type="component" value="Unassembled WGS sequence"/>
</dbReference>
<evidence type="ECO:0000313" key="2">
    <source>
        <dbReference type="EMBL" id="OGL71012.1"/>
    </source>
</evidence>
<keyword evidence="1" id="KW-0732">Signal</keyword>
<proteinExistence type="predicted"/>
<gene>
    <name evidence="2" type="ORF">A3C17_00485</name>
</gene>
<reference evidence="2 3" key="1">
    <citation type="journal article" date="2016" name="Nat. Commun.">
        <title>Thousands of microbial genomes shed light on interconnected biogeochemical processes in an aquifer system.</title>
        <authorList>
            <person name="Anantharaman K."/>
            <person name="Brown C.T."/>
            <person name="Hug L.A."/>
            <person name="Sharon I."/>
            <person name="Castelle C.J."/>
            <person name="Probst A.J."/>
            <person name="Thomas B.C."/>
            <person name="Singh A."/>
            <person name="Wilkins M.J."/>
            <person name="Karaoz U."/>
            <person name="Brodie E.L."/>
            <person name="Williams K.H."/>
            <person name="Hubbard S.S."/>
            <person name="Banfield J.F."/>
        </authorList>
    </citation>
    <scope>NUCLEOTIDE SEQUENCE [LARGE SCALE GENOMIC DNA]</scope>
</reference>
<dbReference type="STRING" id="1802389.A3C17_00485"/>
<dbReference type="AlphaFoldDB" id="A0A1F7TYG6"/>
<accession>A0A1F7TYG6</accession>
<dbReference type="EMBL" id="MGDX01000018">
    <property type="protein sequence ID" value="OGL71012.1"/>
    <property type="molecule type" value="Genomic_DNA"/>
</dbReference>